<dbReference type="KEGG" id="ftj:FTUN_8927"/>
<evidence type="ECO:0000313" key="3">
    <source>
        <dbReference type="Proteomes" id="UP000503447"/>
    </source>
</evidence>
<reference evidence="3" key="1">
    <citation type="submission" date="2020-05" db="EMBL/GenBank/DDBJ databases">
        <title>Frigoriglobus tundricola gen. nov., sp. nov., a psychrotolerant cellulolytic planctomycete of the family Gemmataceae with two divergent copies of 16S rRNA gene.</title>
        <authorList>
            <person name="Kulichevskaya I.S."/>
            <person name="Ivanova A.A."/>
            <person name="Naumoff D.G."/>
            <person name="Beletsky A.V."/>
            <person name="Rijpstra W.I.C."/>
            <person name="Sinninghe Damste J.S."/>
            <person name="Mardanov A.V."/>
            <person name="Ravin N.V."/>
            <person name="Dedysh S.N."/>
        </authorList>
    </citation>
    <scope>NUCLEOTIDE SEQUENCE [LARGE SCALE GENOMIC DNA]</scope>
    <source>
        <strain evidence="3">PL17</strain>
    </source>
</reference>
<sequence length="238" mass="25380">MTLVGADTEVVETVRFPSGPLALEGRFCYPGAGAVYGAVALAGPHPMLGGDMDNNLVRGLSAGLARRGVATLCFNYRGVGASEGPPADVVGTLVEFWATSRTAEEAGYADDLRAATVALARFVGTGRCVGLVGYSFGCSLLHAAGADPDWPLVLVAPTVGRHDYAAFETVPNPMLVIAPDGDFAAEADRVTDWYAALRAPKRLVRGEWDAHFFRGQEERLAERVFEFLRERWEGGSCL</sequence>
<dbReference type="PANTHER" id="PTHR42103">
    <property type="entry name" value="ALPHA/BETA-HYDROLASES SUPERFAMILY PROTEIN"/>
    <property type="match status" value="1"/>
</dbReference>
<dbReference type="AlphaFoldDB" id="A0A6M5Z6H2"/>
<dbReference type="PANTHER" id="PTHR42103:SF2">
    <property type="entry name" value="AB HYDROLASE-1 DOMAIN-CONTAINING PROTEIN"/>
    <property type="match status" value="1"/>
</dbReference>
<dbReference type="InterPro" id="IPR000073">
    <property type="entry name" value="AB_hydrolase_1"/>
</dbReference>
<evidence type="ECO:0000259" key="1">
    <source>
        <dbReference type="Pfam" id="PF12697"/>
    </source>
</evidence>
<dbReference type="RefSeq" id="WP_171475863.1">
    <property type="nucleotide sequence ID" value="NZ_CP053452.2"/>
</dbReference>
<dbReference type="Gene3D" id="3.40.50.1820">
    <property type="entry name" value="alpha/beta hydrolase"/>
    <property type="match status" value="1"/>
</dbReference>
<evidence type="ECO:0000313" key="2">
    <source>
        <dbReference type="EMBL" id="QJX01285.1"/>
    </source>
</evidence>
<dbReference type="Proteomes" id="UP000503447">
    <property type="component" value="Chromosome"/>
</dbReference>
<dbReference type="Pfam" id="PF12697">
    <property type="entry name" value="Abhydrolase_6"/>
    <property type="match status" value="1"/>
</dbReference>
<proteinExistence type="predicted"/>
<keyword evidence="3" id="KW-1185">Reference proteome</keyword>
<accession>A0A6M5Z6H2</accession>
<name>A0A6M5Z6H2_9BACT</name>
<dbReference type="InterPro" id="IPR029058">
    <property type="entry name" value="AB_hydrolase_fold"/>
</dbReference>
<dbReference type="EMBL" id="CP053452">
    <property type="protein sequence ID" value="QJX01285.1"/>
    <property type="molecule type" value="Genomic_DNA"/>
</dbReference>
<organism evidence="2 3">
    <name type="scientific">Frigoriglobus tundricola</name>
    <dbReference type="NCBI Taxonomy" id="2774151"/>
    <lineage>
        <taxon>Bacteria</taxon>
        <taxon>Pseudomonadati</taxon>
        <taxon>Planctomycetota</taxon>
        <taxon>Planctomycetia</taxon>
        <taxon>Gemmatales</taxon>
        <taxon>Gemmataceae</taxon>
        <taxon>Frigoriglobus</taxon>
    </lineage>
</organism>
<feature type="domain" description="AB hydrolase-1" evidence="1">
    <location>
        <begin position="59"/>
        <end position="217"/>
    </location>
</feature>
<gene>
    <name evidence="2" type="ORF">FTUN_8927</name>
</gene>
<protein>
    <recommendedName>
        <fullName evidence="1">AB hydrolase-1 domain-containing protein</fullName>
    </recommendedName>
</protein>
<dbReference type="SUPFAM" id="SSF53474">
    <property type="entry name" value="alpha/beta-Hydrolases"/>
    <property type="match status" value="1"/>
</dbReference>